<protein>
    <submittedName>
        <fullName evidence="1">Uncharacterized protein</fullName>
    </submittedName>
</protein>
<gene>
    <name evidence="1" type="ORF">NCTC10913_01497</name>
</gene>
<organism evidence="1 2">
    <name type="scientific">Clostridium carnis</name>
    <dbReference type="NCBI Taxonomy" id="1530"/>
    <lineage>
        <taxon>Bacteria</taxon>
        <taxon>Bacillati</taxon>
        <taxon>Bacillota</taxon>
        <taxon>Clostridia</taxon>
        <taxon>Eubacteriales</taxon>
        <taxon>Clostridiaceae</taxon>
        <taxon>Clostridium</taxon>
    </lineage>
</organism>
<name>A0ABY6SSY8_9CLOT</name>
<proteinExistence type="predicted"/>
<evidence type="ECO:0000313" key="1">
    <source>
        <dbReference type="EMBL" id="VDG71138.1"/>
    </source>
</evidence>
<comment type="caution">
    <text evidence="1">The sequence shown here is derived from an EMBL/GenBank/DDBJ whole genome shotgun (WGS) entry which is preliminary data.</text>
</comment>
<reference evidence="1 2" key="1">
    <citation type="submission" date="2018-11" db="EMBL/GenBank/DDBJ databases">
        <authorList>
            <consortium name="Pathogen Informatics"/>
        </authorList>
    </citation>
    <scope>NUCLEOTIDE SEQUENCE [LARGE SCALE GENOMIC DNA]</scope>
    <source>
        <strain evidence="1 2">NCTC10913</strain>
    </source>
</reference>
<keyword evidence="2" id="KW-1185">Reference proteome</keyword>
<sequence length="84" mass="9919">MDNNKIESLLLQIIKTQESIQSDVTEIKNKINSVYDQTADLTEFRTQTKDNFNSILKDVKFIKHKLHETEEDVFDIKDHLKIIK</sequence>
<dbReference type="EMBL" id="UYIN01000004">
    <property type="protein sequence ID" value="VDG71138.1"/>
    <property type="molecule type" value="Genomic_DNA"/>
</dbReference>
<accession>A0ABY6SSY8</accession>
<evidence type="ECO:0000313" key="2">
    <source>
        <dbReference type="Proteomes" id="UP000277570"/>
    </source>
</evidence>
<dbReference type="RefSeq" id="WP_125148239.1">
    <property type="nucleotide sequence ID" value="NZ_UYIN01000004.1"/>
</dbReference>
<dbReference type="Proteomes" id="UP000277570">
    <property type="component" value="Unassembled WGS sequence"/>
</dbReference>